<name>A0A8S8XHQ1_9PROT</name>
<sequence>MLFHIQCVDRTDAGTTRPDTRPAHLVFLEKFVPQIITSGPLLSAEGKPFGSVFVIDFPNEAAARQFCADDPYAKAGLFASTTITRFRQVYPSARE</sequence>
<dbReference type="AlphaFoldDB" id="A0A8S8XHQ1"/>
<evidence type="ECO:0000256" key="1">
    <source>
        <dbReference type="ARBA" id="ARBA00007689"/>
    </source>
</evidence>
<evidence type="ECO:0000259" key="2">
    <source>
        <dbReference type="Pfam" id="PF03795"/>
    </source>
</evidence>
<dbReference type="Gene3D" id="3.30.70.1060">
    <property type="entry name" value="Dimeric alpha+beta barrel"/>
    <property type="match status" value="1"/>
</dbReference>
<evidence type="ECO:0000313" key="4">
    <source>
        <dbReference type="Proteomes" id="UP000681075"/>
    </source>
</evidence>
<gene>
    <name evidence="3" type="ORF">TMPK1_30230</name>
</gene>
<dbReference type="InterPro" id="IPR005545">
    <property type="entry name" value="YCII"/>
</dbReference>
<protein>
    <recommendedName>
        <fullName evidence="2">YCII-related domain-containing protein</fullName>
    </recommendedName>
</protein>
<dbReference type="InterPro" id="IPR051807">
    <property type="entry name" value="Sec-metab_biosynth-assoc"/>
</dbReference>
<organism evidence="3 4">
    <name type="scientific">Roseiterribacter gracilis</name>
    <dbReference type="NCBI Taxonomy" id="2812848"/>
    <lineage>
        <taxon>Bacteria</taxon>
        <taxon>Pseudomonadati</taxon>
        <taxon>Pseudomonadota</taxon>
        <taxon>Alphaproteobacteria</taxon>
        <taxon>Rhodospirillales</taxon>
        <taxon>Roseiterribacteraceae</taxon>
        <taxon>Roseiterribacter</taxon>
    </lineage>
</organism>
<comment type="caution">
    <text evidence="3">The sequence shown here is derived from an EMBL/GenBank/DDBJ whole genome shotgun (WGS) entry which is preliminary data.</text>
</comment>
<feature type="domain" description="YCII-related" evidence="2">
    <location>
        <begin position="1"/>
        <end position="87"/>
    </location>
</feature>
<dbReference type="InterPro" id="IPR011008">
    <property type="entry name" value="Dimeric_a/b-barrel"/>
</dbReference>
<dbReference type="EMBL" id="BOPV01000001">
    <property type="protein sequence ID" value="GIL40786.1"/>
    <property type="molecule type" value="Genomic_DNA"/>
</dbReference>
<dbReference type="PANTHER" id="PTHR33606">
    <property type="entry name" value="PROTEIN YCII"/>
    <property type="match status" value="1"/>
</dbReference>
<proteinExistence type="inferred from homology"/>
<dbReference type="PANTHER" id="PTHR33606:SF3">
    <property type="entry name" value="PROTEIN YCII"/>
    <property type="match status" value="1"/>
</dbReference>
<accession>A0A8S8XHQ1</accession>
<dbReference type="SUPFAM" id="SSF54909">
    <property type="entry name" value="Dimeric alpha+beta barrel"/>
    <property type="match status" value="1"/>
</dbReference>
<comment type="similarity">
    <text evidence="1">Belongs to the YciI family.</text>
</comment>
<dbReference type="RefSeq" id="WP_420243985.1">
    <property type="nucleotide sequence ID" value="NZ_BOPV01000001.1"/>
</dbReference>
<dbReference type="Pfam" id="PF03795">
    <property type="entry name" value="YCII"/>
    <property type="match status" value="1"/>
</dbReference>
<keyword evidence="4" id="KW-1185">Reference proteome</keyword>
<evidence type="ECO:0000313" key="3">
    <source>
        <dbReference type="EMBL" id="GIL40786.1"/>
    </source>
</evidence>
<dbReference type="Proteomes" id="UP000681075">
    <property type="component" value="Unassembled WGS sequence"/>
</dbReference>
<reference evidence="3" key="1">
    <citation type="submission" date="2021-02" db="EMBL/GenBank/DDBJ databases">
        <title>Genome sequence of Rhodospirillales sp. strain TMPK1 isolated from soil.</title>
        <authorList>
            <person name="Nakai R."/>
            <person name="Kusada H."/>
            <person name="Tamaki H."/>
        </authorList>
    </citation>
    <scope>NUCLEOTIDE SEQUENCE</scope>
    <source>
        <strain evidence="3">TMPK1</strain>
    </source>
</reference>